<evidence type="ECO:0000256" key="2">
    <source>
        <dbReference type="ARBA" id="ARBA00023125"/>
    </source>
</evidence>
<keyword evidence="1" id="KW-0805">Transcription regulation</keyword>
<protein>
    <submittedName>
        <fullName evidence="6">TetR/AcrR family transcriptional regulator</fullName>
    </submittedName>
</protein>
<evidence type="ECO:0000256" key="4">
    <source>
        <dbReference type="PROSITE-ProRule" id="PRU00335"/>
    </source>
</evidence>
<name>A0AAU0PZ60_9CORY</name>
<accession>A0AAU0PZ60</accession>
<dbReference type="InterPro" id="IPR001647">
    <property type="entry name" value="HTH_TetR"/>
</dbReference>
<dbReference type="PANTHER" id="PTHR30055">
    <property type="entry name" value="HTH-TYPE TRANSCRIPTIONAL REGULATOR RUTR"/>
    <property type="match status" value="1"/>
</dbReference>
<sequence length="214" mass="23438">MTGLRESKKAATRQAIEDATLTVITHRGIEGLTVAAVAEEAGVSVRTFHNYFSSVNEALQFQCSNLLDSFASIIEHAPAEWDTISCFEHAAEELIRTIFDKGWAATNPEAIGLYLLRSDNSEFADQCKANIETMHDAIAARESTRRGTSVSPHSLHVCLLYELSIAAINAVITSFGLRRGKSLADQGIAKEEFLTTMNESFATIRDRFIDAPVA</sequence>
<feature type="domain" description="HTH tetR-type" evidence="5">
    <location>
        <begin position="10"/>
        <end position="70"/>
    </location>
</feature>
<dbReference type="SUPFAM" id="SSF46689">
    <property type="entry name" value="Homeodomain-like"/>
    <property type="match status" value="1"/>
</dbReference>
<dbReference type="GO" id="GO:0003700">
    <property type="term" value="F:DNA-binding transcription factor activity"/>
    <property type="evidence" value="ECO:0007669"/>
    <property type="project" value="TreeGrafter"/>
</dbReference>
<organism evidence="6 7">
    <name type="scientific">Corynebacterium pseudokroppenstedtii</name>
    <dbReference type="NCBI Taxonomy" id="2804917"/>
    <lineage>
        <taxon>Bacteria</taxon>
        <taxon>Bacillati</taxon>
        <taxon>Actinomycetota</taxon>
        <taxon>Actinomycetes</taxon>
        <taxon>Mycobacteriales</taxon>
        <taxon>Corynebacteriaceae</taxon>
        <taxon>Corynebacterium</taxon>
    </lineage>
</organism>
<dbReference type="Gene3D" id="1.10.357.10">
    <property type="entry name" value="Tetracycline Repressor, domain 2"/>
    <property type="match status" value="1"/>
</dbReference>
<keyword evidence="3" id="KW-0804">Transcription</keyword>
<reference evidence="6 7" key="1">
    <citation type="submission" date="2023-10" db="EMBL/GenBank/DDBJ databases">
        <title>complete genome sequence of Corynebacterium pseudokroppenstedtii P15-C1.</title>
        <authorList>
            <person name="Bruggemann H."/>
            <person name="Poehlein A."/>
        </authorList>
    </citation>
    <scope>NUCLEOTIDE SEQUENCE [LARGE SCALE GENOMIC DNA]</scope>
    <source>
        <strain evidence="6 7">P15_C1</strain>
    </source>
</reference>
<dbReference type="InterPro" id="IPR009057">
    <property type="entry name" value="Homeodomain-like_sf"/>
</dbReference>
<proteinExistence type="predicted"/>
<evidence type="ECO:0000313" key="7">
    <source>
        <dbReference type="Proteomes" id="UP001174314"/>
    </source>
</evidence>
<gene>
    <name evidence="6" type="ORF">Q0N40_03020</name>
</gene>
<evidence type="ECO:0000313" key="6">
    <source>
        <dbReference type="EMBL" id="WPF25535.1"/>
    </source>
</evidence>
<dbReference type="AlphaFoldDB" id="A0AAU0PZ60"/>
<evidence type="ECO:0000259" key="5">
    <source>
        <dbReference type="PROSITE" id="PS50977"/>
    </source>
</evidence>
<dbReference type="GO" id="GO:0000976">
    <property type="term" value="F:transcription cis-regulatory region binding"/>
    <property type="evidence" value="ECO:0007669"/>
    <property type="project" value="TreeGrafter"/>
</dbReference>
<dbReference type="PANTHER" id="PTHR30055:SF238">
    <property type="entry name" value="MYCOFACTOCIN BIOSYNTHESIS TRANSCRIPTIONAL REGULATOR MFTR-RELATED"/>
    <property type="match status" value="1"/>
</dbReference>
<dbReference type="KEGG" id="cpsk:Q0N40_03020"/>
<dbReference type="PROSITE" id="PS50977">
    <property type="entry name" value="HTH_TETR_2"/>
    <property type="match status" value="1"/>
</dbReference>
<dbReference type="Proteomes" id="UP001174314">
    <property type="component" value="Chromosome"/>
</dbReference>
<dbReference type="InterPro" id="IPR050109">
    <property type="entry name" value="HTH-type_TetR-like_transc_reg"/>
</dbReference>
<dbReference type="Pfam" id="PF00440">
    <property type="entry name" value="TetR_N"/>
    <property type="match status" value="1"/>
</dbReference>
<dbReference type="EMBL" id="CP137757">
    <property type="protein sequence ID" value="WPF25535.1"/>
    <property type="molecule type" value="Genomic_DNA"/>
</dbReference>
<dbReference type="RefSeq" id="WP_204088191.1">
    <property type="nucleotide sequence ID" value="NZ_CP137757.1"/>
</dbReference>
<keyword evidence="2 4" id="KW-0238">DNA-binding</keyword>
<evidence type="ECO:0000256" key="3">
    <source>
        <dbReference type="ARBA" id="ARBA00023163"/>
    </source>
</evidence>
<evidence type="ECO:0000256" key="1">
    <source>
        <dbReference type="ARBA" id="ARBA00023015"/>
    </source>
</evidence>
<keyword evidence="7" id="KW-1185">Reference proteome</keyword>
<feature type="DNA-binding region" description="H-T-H motif" evidence="4">
    <location>
        <begin position="33"/>
        <end position="52"/>
    </location>
</feature>